<dbReference type="InterPro" id="IPR026881">
    <property type="entry name" value="WYL_dom"/>
</dbReference>
<dbReference type="Pfam" id="PF13280">
    <property type="entry name" value="WYL"/>
    <property type="match status" value="1"/>
</dbReference>
<protein>
    <submittedName>
        <fullName evidence="2">WYL domain-containing protein</fullName>
    </submittedName>
</protein>
<evidence type="ECO:0000313" key="3">
    <source>
        <dbReference type="Proteomes" id="UP000270219"/>
    </source>
</evidence>
<dbReference type="OrthoDB" id="2112405at2"/>
<dbReference type="PROSITE" id="PS52050">
    <property type="entry name" value="WYL"/>
    <property type="match status" value="1"/>
</dbReference>
<organism evidence="2 3">
    <name type="scientific">Oceanobacillus piezotolerans</name>
    <dbReference type="NCBI Taxonomy" id="2448030"/>
    <lineage>
        <taxon>Bacteria</taxon>
        <taxon>Bacillati</taxon>
        <taxon>Bacillota</taxon>
        <taxon>Bacilli</taxon>
        <taxon>Bacillales</taxon>
        <taxon>Bacillaceae</taxon>
        <taxon>Oceanobacillus</taxon>
    </lineage>
</organism>
<keyword evidence="3" id="KW-1185">Reference proteome</keyword>
<gene>
    <name evidence="2" type="ORF">D8M04_00120</name>
</gene>
<feature type="domain" description="WYL" evidence="1">
    <location>
        <begin position="3"/>
        <end position="64"/>
    </location>
</feature>
<dbReference type="EMBL" id="RCHR01000001">
    <property type="protein sequence ID" value="RLL47727.1"/>
    <property type="molecule type" value="Genomic_DNA"/>
</dbReference>
<proteinExistence type="predicted"/>
<dbReference type="Proteomes" id="UP000270219">
    <property type="component" value="Unassembled WGS sequence"/>
</dbReference>
<reference evidence="2 3" key="1">
    <citation type="submission" date="2018-10" db="EMBL/GenBank/DDBJ databases">
        <title>Oceanobacillus sp. YLB-02 draft genome.</title>
        <authorList>
            <person name="Yu L."/>
        </authorList>
    </citation>
    <scope>NUCLEOTIDE SEQUENCE [LARGE SCALE GENOMIC DNA]</scope>
    <source>
        <strain evidence="2 3">YLB-02</strain>
    </source>
</reference>
<evidence type="ECO:0000313" key="2">
    <source>
        <dbReference type="EMBL" id="RLL47727.1"/>
    </source>
</evidence>
<dbReference type="RefSeq" id="WP_121520197.1">
    <property type="nucleotide sequence ID" value="NZ_RCHR01000001.1"/>
</dbReference>
<name>A0A498DRW5_9BACI</name>
<dbReference type="AlphaFoldDB" id="A0A498DRW5"/>
<accession>A0A498DRW5</accession>
<evidence type="ECO:0000259" key="1">
    <source>
        <dbReference type="Pfam" id="PF13280"/>
    </source>
</evidence>
<sequence>MLITDLSRAIKNQKKIEIIYIASNKQITKRTIRAIKLQEQYLLAYCYSKRSIRLFKLNNILAVQPLKMHVGA</sequence>
<comment type="caution">
    <text evidence="2">The sequence shown here is derived from an EMBL/GenBank/DDBJ whole genome shotgun (WGS) entry which is preliminary data.</text>
</comment>